<evidence type="ECO:0000313" key="3">
    <source>
        <dbReference type="EMBL" id="GAA3278585.1"/>
    </source>
</evidence>
<dbReference type="EMBL" id="BAAAYG010000001">
    <property type="protein sequence ID" value="GAA3278585.1"/>
    <property type="molecule type" value="Genomic_DNA"/>
</dbReference>
<proteinExistence type="predicted"/>
<name>A0ABP6RAF4_9MICC</name>
<sequence>MPHTSTHTNTRSSAPASTLQDPARQILVSHAGSLPRTEELIAANAAREFAADGLTLQRTPEFDRQLSAAVVDLVARQKAAGVTVPGDGEYGKAMTSAVDYGAWWSYIFQRVSGLEVTGEDIFSQPHAESAPGDVRLTSFPNRRDWVAFHEAYSDPEAGIGTGSHATPFPATTGPLAYTGHEAIASDVANLRRALDAAGLETGFMTSLSPGSAARIADRHYGDEKEHLFAWAEVMREEYRAITDAGLIVQIDDPSIAENWDQISPEPSVEDYRAFTQLRIDALNHALRGLPQEQIRFHLCWGSWHGPHTTDIEFRHIVDLMLQIDATYYSFEAANVRHEHEYTVWDDVELPAGKVIVPGVVSHATNVVEHPELVAQRIERFAERVGRENVIASTDCGLGGRLHPLIAEAKLRSLAEGAEIATRRLFG</sequence>
<dbReference type="InterPro" id="IPR002629">
    <property type="entry name" value="Met_Synth_C/arc"/>
</dbReference>
<dbReference type="InterPro" id="IPR038071">
    <property type="entry name" value="UROD/MetE-like_sf"/>
</dbReference>
<dbReference type="SUPFAM" id="SSF51726">
    <property type="entry name" value="UROD/MetE-like"/>
    <property type="match status" value="1"/>
</dbReference>
<feature type="compositionally biased region" description="Polar residues" evidence="1">
    <location>
        <begin position="1"/>
        <end position="20"/>
    </location>
</feature>
<reference evidence="4" key="1">
    <citation type="journal article" date="2019" name="Int. J. Syst. Evol. Microbiol.">
        <title>The Global Catalogue of Microorganisms (GCM) 10K type strain sequencing project: providing services to taxonomists for standard genome sequencing and annotation.</title>
        <authorList>
            <consortium name="The Broad Institute Genomics Platform"/>
            <consortium name="The Broad Institute Genome Sequencing Center for Infectious Disease"/>
            <person name="Wu L."/>
            <person name="Ma J."/>
        </authorList>
    </citation>
    <scope>NUCLEOTIDE SEQUENCE [LARGE SCALE GENOMIC DNA]</scope>
    <source>
        <strain evidence="4">JCM 11483</strain>
    </source>
</reference>
<feature type="region of interest" description="Disordered" evidence="1">
    <location>
        <begin position="1"/>
        <end position="22"/>
    </location>
</feature>
<dbReference type="PANTHER" id="PTHR43844:SF2">
    <property type="entry name" value="SYNTHASE, VITAMIN-B12 INDEPENDENT, PUTATIVE (AFU_ORTHOLOGUE AFUA_3G12060)-RELATED"/>
    <property type="match status" value="1"/>
</dbReference>
<evidence type="ECO:0000256" key="1">
    <source>
        <dbReference type="SAM" id="MobiDB-lite"/>
    </source>
</evidence>
<feature type="domain" description="Cobalamin-independent methionine synthase MetE C-terminal/archaeal" evidence="2">
    <location>
        <begin position="197"/>
        <end position="403"/>
    </location>
</feature>
<gene>
    <name evidence="3" type="ORF">GCM10020260_00850</name>
</gene>
<accession>A0ABP6RAF4</accession>
<dbReference type="Proteomes" id="UP001501736">
    <property type="component" value="Unassembled WGS sequence"/>
</dbReference>
<evidence type="ECO:0000259" key="2">
    <source>
        <dbReference type="Pfam" id="PF01717"/>
    </source>
</evidence>
<dbReference type="CDD" id="cd03311">
    <property type="entry name" value="CIMS_C_terminal_like"/>
    <property type="match status" value="1"/>
</dbReference>
<dbReference type="PANTHER" id="PTHR43844">
    <property type="entry name" value="METHIONINE SYNTHASE"/>
    <property type="match status" value="1"/>
</dbReference>
<organism evidence="3 4">
    <name type="scientific">Nesterenkonia halobia</name>
    <dbReference type="NCBI Taxonomy" id="37922"/>
    <lineage>
        <taxon>Bacteria</taxon>
        <taxon>Bacillati</taxon>
        <taxon>Actinomycetota</taxon>
        <taxon>Actinomycetes</taxon>
        <taxon>Micrococcales</taxon>
        <taxon>Micrococcaceae</taxon>
        <taxon>Nesterenkonia</taxon>
    </lineage>
</organism>
<keyword evidence="4" id="KW-1185">Reference proteome</keyword>
<dbReference type="Pfam" id="PF01717">
    <property type="entry name" value="Meth_synt_2"/>
    <property type="match status" value="1"/>
</dbReference>
<comment type="caution">
    <text evidence="3">The sequence shown here is derived from an EMBL/GenBank/DDBJ whole genome shotgun (WGS) entry which is preliminary data.</text>
</comment>
<dbReference type="Gene3D" id="3.20.20.210">
    <property type="match status" value="1"/>
</dbReference>
<evidence type="ECO:0000313" key="4">
    <source>
        <dbReference type="Proteomes" id="UP001501736"/>
    </source>
</evidence>
<dbReference type="RefSeq" id="WP_344717209.1">
    <property type="nucleotide sequence ID" value="NZ_BAAAYG010000001.1"/>
</dbReference>
<protein>
    <submittedName>
        <fullName evidence="3">Cobalamin-independent methionine synthase II family protein</fullName>
    </submittedName>
</protein>